<evidence type="ECO:0000259" key="1">
    <source>
        <dbReference type="Pfam" id="PF00117"/>
    </source>
</evidence>
<keyword evidence="3" id="KW-1185">Reference proteome</keyword>
<gene>
    <name evidence="2" type="ORF">CGZ91_11185</name>
</gene>
<evidence type="ECO:0000313" key="3">
    <source>
        <dbReference type="Proteomes" id="UP000216300"/>
    </source>
</evidence>
<dbReference type="SUPFAM" id="SSF52317">
    <property type="entry name" value="Class I glutamine amidotransferase-like"/>
    <property type="match status" value="1"/>
</dbReference>
<evidence type="ECO:0000313" key="2">
    <source>
        <dbReference type="EMBL" id="OYN89448.1"/>
    </source>
</evidence>
<dbReference type="OrthoDB" id="5196541at2"/>
<dbReference type="GO" id="GO:0005829">
    <property type="term" value="C:cytosol"/>
    <property type="evidence" value="ECO:0007669"/>
    <property type="project" value="TreeGrafter"/>
</dbReference>
<dbReference type="PANTHER" id="PTHR42695:SF5">
    <property type="entry name" value="GLUTAMINE AMIDOTRANSFERASE YLR126C-RELATED"/>
    <property type="match status" value="1"/>
</dbReference>
<dbReference type="InterPro" id="IPR029062">
    <property type="entry name" value="Class_I_gatase-like"/>
</dbReference>
<comment type="caution">
    <text evidence="2">The sequence shown here is derived from an EMBL/GenBank/DDBJ whole genome shotgun (WGS) entry which is preliminary data.</text>
</comment>
<dbReference type="Pfam" id="PF00117">
    <property type="entry name" value="GATase"/>
    <property type="match status" value="1"/>
</dbReference>
<dbReference type="InterPro" id="IPR044992">
    <property type="entry name" value="ChyE-like"/>
</dbReference>
<dbReference type="RefSeq" id="WP_094455198.1">
    <property type="nucleotide sequence ID" value="NZ_NMVJ01000009.1"/>
</dbReference>
<organism evidence="2 3">
    <name type="scientific">Parenemella sanctibonifatiensis</name>
    <dbReference type="NCBI Taxonomy" id="2016505"/>
    <lineage>
        <taxon>Bacteria</taxon>
        <taxon>Bacillati</taxon>
        <taxon>Actinomycetota</taxon>
        <taxon>Actinomycetes</taxon>
        <taxon>Propionibacteriales</taxon>
        <taxon>Propionibacteriaceae</taxon>
        <taxon>Parenemella</taxon>
    </lineage>
</organism>
<accession>A0A255ED10</accession>
<dbReference type="AlphaFoldDB" id="A0A255ED10"/>
<reference evidence="2 3" key="1">
    <citation type="submission" date="2017-07" db="EMBL/GenBank/DDBJ databases">
        <title>Draft whole genome sequences of clinical Proprionibacteriaceae strains.</title>
        <authorList>
            <person name="Bernier A.-M."/>
            <person name="Bernard K."/>
            <person name="Domingo M.-C."/>
        </authorList>
    </citation>
    <scope>NUCLEOTIDE SEQUENCE [LARGE SCALE GENOMIC DNA]</scope>
    <source>
        <strain evidence="2 3">NML 150081</strain>
    </source>
</reference>
<dbReference type="EMBL" id="NMVJ01000009">
    <property type="protein sequence ID" value="OYN89448.1"/>
    <property type="molecule type" value="Genomic_DNA"/>
</dbReference>
<dbReference type="Proteomes" id="UP000216300">
    <property type="component" value="Unassembled WGS sequence"/>
</dbReference>
<dbReference type="InterPro" id="IPR017926">
    <property type="entry name" value="GATASE"/>
</dbReference>
<proteinExistence type="predicted"/>
<dbReference type="PANTHER" id="PTHR42695">
    <property type="entry name" value="GLUTAMINE AMIDOTRANSFERASE YLR126C-RELATED"/>
    <property type="match status" value="1"/>
</dbReference>
<dbReference type="Gene3D" id="3.40.50.880">
    <property type="match status" value="1"/>
</dbReference>
<protein>
    <recommendedName>
        <fullName evidence="1">Glutamine amidotransferase domain-containing protein</fullName>
    </recommendedName>
</protein>
<sequence>MRVALYLDEDALEEPGDLAGRLLRSQGHDVIPVVRTPDLRAPEDVGLSVHMGSPSLPSDPAAAAMVDPERQIMKDALGTGVPVLGICFGAQLLAEVLGGTTGPAAHPENGLMEVESHHELCPPGPWAQHHQHAFTVPERAVELGRSSAGPQGVLWDPPTGARALGWQFHPEVTSAVIRRWGCNSATWADLVDPVLEVLLDEKSGAAERSGRLMADGIAWLLR</sequence>
<dbReference type="PROSITE" id="PS51273">
    <property type="entry name" value="GATASE_TYPE_1"/>
    <property type="match status" value="1"/>
</dbReference>
<feature type="domain" description="Glutamine amidotransferase" evidence="1">
    <location>
        <begin position="58"/>
        <end position="174"/>
    </location>
</feature>
<name>A0A255ED10_9ACTN</name>